<evidence type="ECO:0000256" key="4">
    <source>
        <dbReference type="ARBA" id="ARBA00023136"/>
    </source>
</evidence>
<organism evidence="6 7">
    <name type="scientific">Chitinophaga eiseniae</name>
    <dbReference type="NCBI Taxonomy" id="634771"/>
    <lineage>
        <taxon>Bacteria</taxon>
        <taxon>Pseudomonadati</taxon>
        <taxon>Bacteroidota</taxon>
        <taxon>Chitinophagia</taxon>
        <taxon>Chitinophagales</taxon>
        <taxon>Chitinophagaceae</taxon>
        <taxon>Chitinophaga</taxon>
    </lineage>
</organism>
<dbReference type="EMBL" id="FUWZ01000007">
    <property type="protein sequence ID" value="SKA45929.1"/>
    <property type="molecule type" value="Genomic_DNA"/>
</dbReference>
<dbReference type="AlphaFoldDB" id="A0A1T4U0B5"/>
<evidence type="ECO:0000313" key="7">
    <source>
        <dbReference type="Proteomes" id="UP000190367"/>
    </source>
</evidence>
<dbReference type="OrthoDB" id="9808930at2"/>
<dbReference type="InterPro" id="IPR019109">
    <property type="entry name" value="MamF_MmsF"/>
</dbReference>
<feature type="transmembrane region" description="Helical" evidence="5">
    <location>
        <begin position="12"/>
        <end position="39"/>
    </location>
</feature>
<evidence type="ECO:0008006" key="8">
    <source>
        <dbReference type="Google" id="ProtNLM"/>
    </source>
</evidence>
<dbReference type="Proteomes" id="UP000190367">
    <property type="component" value="Unassembled WGS sequence"/>
</dbReference>
<feature type="transmembrane region" description="Helical" evidence="5">
    <location>
        <begin position="59"/>
        <end position="79"/>
    </location>
</feature>
<reference evidence="7" key="1">
    <citation type="submission" date="2017-02" db="EMBL/GenBank/DDBJ databases">
        <authorList>
            <person name="Varghese N."/>
            <person name="Submissions S."/>
        </authorList>
    </citation>
    <scope>NUCLEOTIDE SEQUENCE [LARGE SCALE GENOMIC DNA]</scope>
    <source>
        <strain evidence="7">DSM 22224</strain>
    </source>
</reference>
<keyword evidence="3 5" id="KW-1133">Transmembrane helix</keyword>
<keyword evidence="2 5" id="KW-0812">Transmembrane</keyword>
<dbReference type="STRING" id="634771.SAMN04488128_107147"/>
<comment type="subcellular location">
    <subcellularLocation>
        <location evidence="1">Membrane</location>
        <topology evidence="1">Multi-pass membrane protein</topology>
    </subcellularLocation>
</comment>
<evidence type="ECO:0000313" key="6">
    <source>
        <dbReference type="EMBL" id="SKA45929.1"/>
    </source>
</evidence>
<evidence type="ECO:0000256" key="2">
    <source>
        <dbReference type="ARBA" id="ARBA00022692"/>
    </source>
</evidence>
<name>A0A1T4U0B5_9BACT</name>
<keyword evidence="7" id="KW-1185">Reference proteome</keyword>
<evidence type="ECO:0000256" key="1">
    <source>
        <dbReference type="ARBA" id="ARBA00004141"/>
    </source>
</evidence>
<dbReference type="RefSeq" id="WP_078672969.1">
    <property type="nucleotide sequence ID" value="NZ_FUWZ01000007.1"/>
</dbReference>
<evidence type="ECO:0000256" key="5">
    <source>
        <dbReference type="SAM" id="Phobius"/>
    </source>
</evidence>
<keyword evidence="4 5" id="KW-0472">Membrane</keyword>
<evidence type="ECO:0000256" key="3">
    <source>
        <dbReference type="ARBA" id="ARBA00022989"/>
    </source>
</evidence>
<dbReference type="Pfam" id="PF09685">
    <property type="entry name" value="MamF_MmsF"/>
    <property type="match status" value="1"/>
</dbReference>
<gene>
    <name evidence="6" type="ORF">SAMN04488128_107147</name>
</gene>
<protein>
    <recommendedName>
        <fullName evidence="8">DUF4870 domain-containing protein</fullName>
    </recommendedName>
</protein>
<accession>A0A1T4U0B5</accession>
<proteinExistence type="predicted"/>
<sequence length="137" mass="15270">MTLRDERNWGTFIHLGGIVGSAIFRPAGNIILVLVLWLIKRNESRFVDDQGKEAINFQITISLVSVLISMLGGIFNGLWSFGNWVAGGNMFYGGWNWSWGGLHGLLWVVNLIFSIIAAVKANEGVSYKYPLSLRLVK</sequence>
<feature type="transmembrane region" description="Helical" evidence="5">
    <location>
        <begin position="99"/>
        <end position="119"/>
    </location>
</feature>